<evidence type="ECO:0000313" key="10">
    <source>
        <dbReference type="Proteomes" id="UP000593719"/>
    </source>
</evidence>
<evidence type="ECO:0000256" key="6">
    <source>
        <dbReference type="ARBA" id="ARBA00023136"/>
    </source>
</evidence>
<name>A0A7M1B569_9BACT</name>
<evidence type="ECO:0000313" key="9">
    <source>
        <dbReference type="EMBL" id="QOP44636.1"/>
    </source>
</evidence>
<dbReference type="RefSeq" id="WP_193150759.1">
    <property type="nucleotide sequence ID" value="NZ_CP041235.1"/>
</dbReference>
<dbReference type="GO" id="GO:0009279">
    <property type="term" value="C:cell outer membrane"/>
    <property type="evidence" value="ECO:0007669"/>
    <property type="project" value="UniProtKB-SubCell"/>
</dbReference>
<dbReference type="EMBL" id="CP041235">
    <property type="protein sequence ID" value="QOP44636.1"/>
    <property type="molecule type" value="Genomic_DNA"/>
</dbReference>
<comment type="subcellular location">
    <subcellularLocation>
        <location evidence="1">Cell outer membrane</location>
        <topology evidence="1">Multi-pass membrane protein</topology>
    </subcellularLocation>
</comment>
<dbReference type="PANTHER" id="PTHR35093">
    <property type="entry name" value="OUTER MEMBRANE PROTEIN NMB0088-RELATED"/>
    <property type="match status" value="1"/>
</dbReference>
<dbReference type="InterPro" id="IPR005017">
    <property type="entry name" value="OMPP1/FadL/TodX"/>
</dbReference>
<dbReference type="PANTHER" id="PTHR35093:SF8">
    <property type="entry name" value="OUTER MEMBRANE PROTEIN NMB0088-RELATED"/>
    <property type="match status" value="1"/>
</dbReference>
<accession>A0A7M1B569</accession>
<dbReference type="Pfam" id="PF03349">
    <property type="entry name" value="Toluene_X"/>
    <property type="match status" value="1"/>
</dbReference>
<evidence type="ECO:0000256" key="2">
    <source>
        <dbReference type="ARBA" id="ARBA00008163"/>
    </source>
</evidence>
<dbReference type="AlphaFoldDB" id="A0A7M1B569"/>
<sequence>MKKTIKLAVVAALALGATSAFATNGATLIGTGAKSRGMAGTSIGISHGAESALSNPALITSVKGTEISFGGTIFMPNVKNENNIGFGASSFDSDANLNVIPEVSLATKINDNFYVGIGMWGTGGMGVDYRDANSVLAGGTQMQMVTNLQLMQFGVPLAYTTNGFSVAVTPILQYGSLDINYEYPGSPNPLDPNAAGDTIGMGVAQDLKFGYNIGLAYTMSGFTFGAIYKSRIDMEYKGFDTVVSPFTATGYNNNKLSTPAEIGIGASYNMGEHTVAVDYKQIKWSDAKGYKDFEWDDQNVIALGYEYNTKGWAVRLGYNYASSPISEKTVVNPATDIPNSAGLQPGTVNTFNLLGFPGIVESHYAIGASYDISNKASVDVAYTYAPEVTNTYKNFAAQDITTKHSQDGVSVQLNYNF</sequence>
<keyword evidence="6" id="KW-0472">Membrane</keyword>
<dbReference type="KEGG" id="ssei:FJR45_12060"/>
<organism evidence="9 10">
    <name type="scientific">Sulfurimonas sediminis</name>
    <dbReference type="NCBI Taxonomy" id="2590020"/>
    <lineage>
        <taxon>Bacteria</taxon>
        <taxon>Pseudomonadati</taxon>
        <taxon>Campylobacterota</taxon>
        <taxon>Epsilonproteobacteria</taxon>
        <taxon>Campylobacterales</taxon>
        <taxon>Sulfurimonadaceae</taxon>
        <taxon>Sulfurimonas</taxon>
    </lineage>
</organism>
<reference evidence="9 10" key="1">
    <citation type="submission" date="2019-06" db="EMBL/GenBank/DDBJ databases">
        <title>Sulfurimonas gotlandica sp. nov., a chemoautotrophic and psychrotolerant epsilonproteobacterium isolated from a pelagic redoxcline, and an emended description of the genus Sulfurimonas.</title>
        <authorList>
            <person name="Wang S."/>
            <person name="Jiang L."/>
            <person name="Shao Z."/>
        </authorList>
    </citation>
    <scope>NUCLEOTIDE SEQUENCE [LARGE SCALE GENOMIC DNA]</scope>
    <source>
        <strain evidence="9 10">S2-6</strain>
    </source>
</reference>
<dbReference type="SUPFAM" id="SSF56935">
    <property type="entry name" value="Porins"/>
    <property type="match status" value="1"/>
</dbReference>
<keyword evidence="5 8" id="KW-0732">Signal</keyword>
<evidence type="ECO:0000256" key="5">
    <source>
        <dbReference type="ARBA" id="ARBA00022729"/>
    </source>
</evidence>
<evidence type="ECO:0000256" key="4">
    <source>
        <dbReference type="ARBA" id="ARBA00022692"/>
    </source>
</evidence>
<feature type="chain" id="PRO_5033046485" evidence="8">
    <location>
        <begin position="23"/>
        <end position="417"/>
    </location>
</feature>
<evidence type="ECO:0000256" key="3">
    <source>
        <dbReference type="ARBA" id="ARBA00022452"/>
    </source>
</evidence>
<evidence type="ECO:0000256" key="7">
    <source>
        <dbReference type="ARBA" id="ARBA00023237"/>
    </source>
</evidence>
<evidence type="ECO:0000256" key="8">
    <source>
        <dbReference type="SAM" id="SignalP"/>
    </source>
</evidence>
<dbReference type="GO" id="GO:0015483">
    <property type="term" value="F:long-chain fatty acid transporting porin activity"/>
    <property type="evidence" value="ECO:0007669"/>
    <property type="project" value="TreeGrafter"/>
</dbReference>
<keyword evidence="10" id="KW-1185">Reference proteome</keyword>
<keyword evidence="3" id="KW-1134">Transmembrane beta strand</keyword>
<gene>
    <name evidence="9" type="ORF">FJR45_12060</name>
</gene>
<comment type="similarity">
    <text evidence="2">Belongs to the OmpP1/FadL family.</text>
</comment>
<keyword evidence="7" id="KW-0998">Cell outer membrane</keyword>
<feature type="signal peptide" evidence="8">
    <location>
        <begin position="1"/>
        <end position="22"/>
    </location>
</feature>
<dbReference type="Gene3D" id="2.40.160.60">
    <property type="entry name" value="Outer membrane protein transport protein (OMPP1/FadL/TodX)"/>
    <property type="match status" value="2"/>
</dbReference>
<dbReference type="Proteomes" id="UP000593719">
    <property type="component" value="Chromosome"/>
</dbReference>
<evidence type="ECO:0000256" key="1">
    <source>
        <dbReference type="ARBA" id="ARBA00004571"/>
    </source>
</evidence>
<protein>
    <submittedName>
        <fullName evidence="9">Aromatic hydrocarbon degradation protein</fullName>
    </submittedName>
</protein>
<proteinExistence type="inferred from homology"/>
<keyword evidence="4" id="KW-0812">Transmembrane</keyword>